<gene>
    <name evidence="2" type="ORF">TCEB3V08_LOCUS4926</name>
</gene>
<keyword evidence="1" id="KW-0812">Transmembrane</keyword>
<sequence>MNYMKIHNRLVAVGNYQRTLLFSPTGSFVARYLCHSCHVTLLYCDKQMTLQDGGRPRSDVAKLFLDQRGREIRWDVSQSPFELFYLLLMSSRFIMLATLLFVLCLTLCSTQKQDGNATDSASEMSTSAETLATQASISPTNSGQLVTDKPSAIHLDTSVEEGSFLENLVEGLLQCFRDLNKKIKVGRGYRITSIKTLNTRFGRRVLVVLDGNCNVWLPNHFLLLTDAQVEDTAKVELMLVYKGISK</sequence>
<feature type="transmembrane region" description="Helical" evidence="1">
    <location>
        <begin position="83"/>
        <end position="103"/>
    </location>
</feature>
<reference evidence="2" key="1">
    <citation type="submission" date="2020-11" db="EMBL/GenBank/DDBJ databases">
        <authorList>
            <person name="Tran Van P."/>
        </authorList>
    </citation>
    <scope>NUCLEOTIDE SEQUENCE</scope>
</reference>
<protein>
    <submittedName>
        <fullName evidence="2">Uncharacterized protein</fullName>
    </submittedName>
</protein>
<keyword evidence="1" id="KW-1133">Transmembrane helix</keyword>
<dbReference type="EMBL" id="OC317829">
    <property type="protein sequence ID" value="CAD7399271.1"/>
    <property type="molecule type" value="Genomic_DNA"/>
</dbReference>
<evidence type="ECO:0000256" key="1">
    <source>
        <dbReference type="SAM" id="Phobius"/>
    </source>
</evidence>
<evidence type="ECO:0000313" key="2">
    <source>
        <dbReference type="EMBL" id="CAD7399271.1"/>
    </source>
</evidence>
<organism evidence="2">
    <name type="scientific">Timema cristinae</name>
    <name type="common">Walking stick</name>
    <dbReference type="NCBI Taxonomy" id="61476"/>
    <lineage>
        <taxon>Eukaryota</taxon>
        <taxon>Metazoa</taxon>
        <taxon>Ecdysozoa</taxon>
        <taxon>Arthropoda</taxon>
        <taxon>Hexapoda</taxon>
        <taxon>Insecta</taxon>
        <taxon>Pterygota</taxon>
        <taxon>Neoptera</taxon>
        <taxon>Polyneoptera</taxon>
        <taxon>Phasmatodea</taxon>
        <taxon>Timematodea</taxon>
        <taxon>Timematoidea</taxon>
        <taxon>Timematidae</taxon>
        <taxon>Timema</taxon>
    </lineage>
</organism>
<proteinExistence type="predicted"/>
<keyword evidence="1" id="KW-0472">Membrane</keyword>
<accession>A0A7R9CMJ3</accession>
<dbReference type="AlphaFoldDB" id="A0A7R9CMJ3"/>
<name>A0A7R9CMJ3_TIMCR</name>